<dbReference type="AlphaFoldDB" id="A0A918KBQ7"/>
<dbReference type="PANTHER" id="PTHR21089">
    <property type="entry name" value="SHIKIMATE DEHYDROGENASE"/>
    <property type="match status" value="1"/>
</dbReference>
<dbReference type="InterPro" id="IPR022893">
    <property type="entry name" value="Shikimate_DH_fam"/>
</dbReference>
<feature type="domain" description="Saccharopine dehydrogenase NADP binding" evidence="3">
    <location>
        <begin position="124"/>
        <end position="197"/>
    </location>
</feature>
<dbReference type="InterPro" id="IPR020834">
    <property type="entry name" value="LipOase_CS"/>
</dbReference>
<keyword evidence="2" id="KW-0028">Amino-acid biosynthesis</keyword>
<dbReference type="GO" id="GO:0046872">
    <property type="term" value="F:metal ion binding"/>
    <property type="evidence" value="ECO:0007669"/>
    <property type="project" value="InterPro"/>
</dbReference>
<name>A0A918KBQ7_9ACTN</name>
<dbReference type="GO" id="GO:0050661">
    <property type="term" value="F:NADP binding"/>
    <property type="evidence" value="ECO:0007669"/>
    <property type="project" value="TreeGrafter"/>
</dbReference>
<evidence type="ECO:0000256" key="1">
    <source>
        <dbReference type="ARBA" id="ARBA00004871"/>
    </source>
</evidence>
<organism evidence="5 6">
    <name type="scientific">Streptomyces fructofermentans</name>
    <dbReference type="NCBI Taxonomy" id="152141"/>
    <lineage>
        <taxon>Bacteria</taxon>
        <taxon>Bacillati</taxon>
        <taxon>Actinomycetota</taxon>
        <taxon>Actinomycetes</taxon>
        <taxon>Kitasatosporales</taxon>
        <taxon>Streptomycetaceae</taxon>
        <taxon>Streptomyces</taxon>
    </lineage>
</organism>
<dbReference type="GO" id="GO:0016702">
    <property type="term" value="F:oxidoreductase activity, acting on single donors with incorporation of molecular oxygen, incorporation of two atoms of oxygen"/>
    <property type="evidence" value="ECO:0007669"/>
    <property type="project" value="InterPro"/>
</dbReference>
<dbReference type="GO" id="GO:0009073">
    <property type="term" value="P:aromatic amino acid family biosynthetic process"/>
    <property type="evidence" value="ECO:0007669"/>
    <property type="project" value="UniProtKB-KW"/>
</dbReference>
<dbReference type="Proteomes" id="UP000645555">
    <property type="component" value="Unassembled WGS sequence"/>
</dbReference>
<reference evidence="5" key="2">
    <citation type="submission" date="2020-09" db="EMBL/GenBank/DDBJ databases">
        <authorList>
            <person name="Sun Q."/>
            <person name="Ohkuma M."/>
        </authorList>
    </citation>
    <scope>NUCLEOTIDE SEQUENCE</scope>
    <source>
        <strain evidence="5">JCM 4956</strain>
    </source>
</reference>
<proteinExistence type="predicted"/>
<dbReference type="EMBL" id="BMWD01000007">
    <property type="protein sequence ID" value="GGX58006.1"/>
    <property type="molecule type" value="Genomic_DNA"/>
</dbReference>
<dbReference type="InterPro" id="IPR005097">
    <property type="entry name" value="Sacchrp_dh_NADP-bd"/>
</dbReference>
<comment type="caution">
    <text evidence="5">The sequence shown here is derived from an EMBL/GenBank/DDBJ whole genome shotgun (WGS) entry which is preliminary data.</text>
</comment>
<keyword evidence="2" id="KW-0057">Aromatic amino acid biosynthesis</keyword>
<keyword evidence="6" id="KW-1185">Reference proteome</keyword>
<evidence type="ECO:0000259" key="3">
    <source>
        <dbReference type="Pfam" id="PF03435"/>
    </source>
</evidence>
<evidence type="ECO:0000259" key="4">
    <source>
        <dbReference type="Pfam" id="PF08501"/>
    </source>
</evidence>
<dbReference type="GO" id="GO:0005829">
    <property type="term" value="C:cytosol"/>
    <property type="evidence" value="ECO:0007669"/>
    <property type="project" value="TreeGrafter"/>
</dbReference>
<sequence length="285" mass="29665">MGLIGTGIGRSLSPELHEREADRHQVRCLYRLLDLGGAKRHTAENLHELLGAARSLGFAGLNVTHPVKQLVLPHLDRLAPTAARVRAVNTVVFADGAAVGHNTDGTGFAAALTRGLPDAPMRHVVQLGAGGAGSAVAHALLDLGAERVTVVDPAAGRARELAEALNTDAGSERARTCDAASLGTVLQEADGLVNASPVGTPALPRLPLDPAALHPGLWIVDINYRPLRTPLLEAGRALGCRTLHGGGMLVHQAAGTFRLVTGLEPRTAHMLADFADLTAGVREHS</sequence>
<evidence type="ECO:0000313" key="6">
    <source>
        <dbReference type="Proteomes" id="UP000645555"/>
    </source>
</evidence>
<feature type="domain" description="Shikimate dehydrogenase substrate binding N-terminal" evidence="4">
    <location>
        <begin position="3"/>
        <end position="91"/>
    </location>
</feature>
<dbReference type="GO" id="GO:0009423">
    <property type="term" value="P:chorismate biosynthetic process"/>
    <property type="evidence" value="ECO:0007669"/>
    <property type="project" value="TreeGrafter"/>
</dbReference>
<dbReference type="Gene3D" id="3.40.50.720">
    <property type="entry name" value="NAD(P)-binding Rossmann-like Domain"/>
    <property type="match status" value="1"/>
</dbReference>
<comment type="pathway">
    <text evidence="1">Metabolic intermediate biosynthesis; chorismate biosynthesis; chorismate from D-erythrose 4-phosphate and phosphoenolpyruvate: step 4/7.</text>
</comment>
<dbReference type="PROSITE" id="PS00081">
    <property type="entry name" value="LIPOXYGENASE_2"/>
    <property type="match status" value="1"/>
</dbReference>
<dbReference type="Pfam" id="PF08501">
    <property type="entry name" value="Shikimate_dh_N"/>
    <property type="match status" value="1"/>
</dbReference>
<dbReference type="SUPFAM" id="SSF51735">
    <property type="entry name" value="NAD(P)-binding Rossmann-fold domains"/>
    <property type="match status" value="1"/>
</dbReference>
<gene>
    <name evidence="5" type="primary">aroE</name>
    <name evidence="5" type="ORF">GCM10010515_27200</name>
</gene>
<dbReference type="SUPFAM" id="SSF53223">
    <property type="entry name" value="Aminoacid dehydrogenase-like, N-terminal domain"/>
    <property type="match status" value="1"/>
</dbReference>
<protein>
    <submittedName>
        <fullName evidence="5">Shikimate dehydrogenase (NADP(+))</fullName>
    </submittedName>
</protein>
<dbReference type="InterPro" id="IPR013708">
    <property type="entry name" value="Shikimate_DH-bd_N"/>
</dbReference>
<accession>A0A918KBQ7</accession>
<dbReference type="Gene3D" id="3.40.50.10860">
    <property type="entry name" value="Leucine Dehydrogenase, chain A, domain 1"/>
    <property type="match status" value="1"/>
</dbReference>
<evidence type="ECO:0000256" key="2">
    <source>
        <dbReference type="ARBA" id="ARBA00023141"/>
    </source>
</evidence>
<dbReference type="Pfam" id="PF03435">
    <property type="entry name" value="Sacchrp_dh_NADP"/>
    <property type="match status" value="1"/>
</dbReference>
<reference evidence="5" key="1">
    <citation type="journal article" date="2014" name="Int. J. Syst. Evol. Microbiol.">
        <title>Complete genome sequence of Corynebacterium casei LMG S-19264T (=DSM 44701T), isolated from a smear-ripened cheese.</title>
        <authorList>
            <consortium name="US DOE Joint Genome Institute (JGI-PGF)"/>
            <person name="Walter F."/>
            <person name="Albersmeier A."/>
            <person name="Kalinowski J."/>
            <person name="Ruckert C."/>
        </authorList>
    </citation>
    <scope>NUCLEOTIDE SEQUENCE</scope>
    <source>
        <strain evidence="5">JCM 4956</strain>
    </source>
</reference>
<dbReference type="InterPro" id="IPR036291">
    <property type="entry name" value="NAD(P)-bd_dom_sf"/>
</dbReference>
<dbReference type="InterPro" id="IPR046346">
    <property type="entry name" value="Aminoacid_DH-like_N_sf"/>
</dbReference>
<dbReference type="GO" id="GO:0004764">
    <property type="term" value="F:shikimate 3-dehydrogenase (NADP+) activity"/>
    <property type="evidence" value="ECO:0007669"/>
    <property type="project" value="InterPro"/>
</dbReference>
<dbReference type="CDD" id="cd01065">
    <property type="entry name" value="NAD_bind_Shikimate_DH"/>
    <property type="match status" value="1"/>
</dbReference>
<evidence type="ECO:0000313" key="5">
    <source>
        <dbReference type="EMBL" id="GGX58006.1"/>
    </source>
</evidence>
<dbReference type="NCBIfam" id="NF009201">
    <property type="entry name" value="PRK12549.1"/>
    <property type="match status" value="1"/>
</dbReference>
<dbReference type="GO" id="GO:0019632">
    <property type="term" value="P:shikimate metabolic process"/>
    <property type="evidence" value="ECO:0007669"/>
    <property type="project" value="TreeGrafter"/>
</dbReference>
<dbReference type="PANTHER" id="PTHR21089:SF1">
    <property type="entry name" value="BIFUNCTIONAL 3-DEHYDROQUINATE DEHYDRATASE_SHIKIMATE DEHYDROGENASE, CHLOROPLASTIC"/>
    <property type="match status" value="1"/>
</dbReference>